<name>A0ABN6BQ80_9PSED</name>
<feature type="compositionally biased region" description="Pro residues" evidence="2">
    <location>
        <begin position="76"/>
        <end position="86"/>
    </location>
</feature>
<proteinExistence type="predicted"/>
<dbReference type="Proteomes" id="UP001064896">
    <property type="component" value="Chromosome"/>
</dbReference>
<dbReference type="Gene3D" id="3.10.20.440">
    <property type="entry name" value="2Fe-2S iron-sulphur cluster binding domain, sarcosine oxidase, alpha subunit, N-terminal domain"/>
    <property type="match status" value="1"/>
</dbReference>
<evidence type="ECO:0008006" key="5">
    <source>
        <dbReference type="Google" id="ProtNLM"/>
    </source>
</evidence>
<evidence type="ECO:0000313" key="4">
    <source>
        <dbReference type="Proteomes" id="UP001064896"/>
    </source>
</evidence>
<reference evidence="3" key="1">
    <citation type="submission" date="2020-05" db="EMBL/GenBank/DDBJ databases">
        <title>Complete genome sequence of Pseudomonas sp. Sm006.</title>
        <authorList>
            <person name="Takeuchi K."/>
            <person name="Someya N."/>
        </authorList>
    </citation>
    <scope>NUCLEOTIDE SEQUENCE</scope>
    <source>
        <strain evidence="3">Sm006</strain>
    </source>
</reference>
<organism evidence="3 4">
    <name type="scientific">Pseudomonas solani</name>
    <dbReference type="NCBI Taxonomy" id="2731552"/>
    <lineage>
        <taxon>Bacteria</taxon>
        <taxon>Pseudomonadati</taxon>
        <taxon>Pseudomonadota</taxon>
        <taxon>Gammaproteobacteria</taxon>
        <taxon>Pseudomonadales</taxon>
        <taxon>Pseudomonadaceae</taxon>
        <taxon>Pseudomonas</taxon>
    </lineage>
</organism>
<evidence type="ECO:0000313" key="3">
    <source>
        <dbReference type="EMBL" id="BCD86133.1"/>
    </source>
</evidence>
<feature type="region of interest" description="Disordered" evidence="2">
    <location>
        <begin position="57"/>
        <end position="110"/>
    </location>
</feature>
<dbReference type="EMBL" id="AP023081">
    <property type="protein sequence ID" value="BCD86133.1"/>
    <property type="molecule type" value="Genomic_DNA"/>
</dbReference>
<dbReference type="InterPro" id="IPR042204">
    <property type="entry name" value="2Fe-2S-bd_N"/>
</dbReference>
<sequence>MSQPNRLSKGGRIDRAQPLTFTFNGQSYQGYAGDSLAAALLANGVDIVGRSFKYSRPAASSLPVPKSPTPSCRSAPAPPPRCPTCAPPSRRSTPGWWPAAPTAGRASTPT</sequence>
<evidence type="ECO:0000256" key="2">
    <source>
        <dbReference type="SAM" id="MobiDB-lite"/>
    </source>
</evidence>
<keyword evidence="4" id="KW-1185">Reference proteome</keyword>
<protein>
    <recommendedName>
        <fullName evidence="5">Sarcosine oxidase subunit alpha</fullName>
    </recommendedName>
</protein>
<accession>A0ABN6BQ80</accession>
<dbReference type="Pfam" id="PF13510">
    <property type="entry name" value="Fer2_4"/>
    <property type="match status" value="1"/>
</dbReference>
<gene>
    <name evidence="3" type="ORF">PSm6_25400</name>
</gene>
<keyword evidence="1" id="KW-0560">Oxidoreductase</keyword>
<evidence type="ECO:0000256" key="1">
    <source>
        <dbReference type="ARBA" id="ARBA00023002"/>
    </source>
</evidence>